<feature type="transmembrane region" description="Helical" evidence="6">
    <location>
        <begin position="77"/>
        <end position="97"/>
    </location>
</feature>
<feature type="transmembrane region" description="Helical" evidence="6">
    <location>
        <begin position="103"/>
        <end position="119"/>
    </location>
</feature>
<feature type="transmembrane region" description="Helical" evidence="6">
    <location>
        <begin position="225"/>
        <end position="247"/>
    </location>
</feature>
<evidence type="ECO:0000313" key="8">
    <source>
        <dbReference type="EMBL" id="ABV92579.1"/>
    </source>
</evidence>
<evidence type="ECO:0000256" key="5">
    <source>
        <dbReference type="ARBA" id="ARBA00023136"/>
    </source>
</evidence>
<accession>A8LRC9</accession>
<dbReference type="SUPFAM" id="SSF103481">
    <property type="entry name" value="Multidrug resistance efflux transporter EmrE"/>
    <property type="match status" value="2"/>
</dbReference>
<sequence>MQMSSNHVPAAAGLLLLAMALIAFVDNFVRLIAEDAGLWQFLAVRSAMALPLLWGVARWRGWSLRPVRWRAVIQRSVLMATALTLYFAAVAVVPIAIAGAGLYTSPIFVLLISIVLFGVRIGVWRAAAVALGFAGVLLVLQPGSAAFSPLTLLPVLAGALYAAGALTTRRLCMGESPACLVFGFFLVMAVYGSLGLAVLALVGAGGAPGEASFFGTGWQEVTPRFLWLCLMQAILSLVAVGCLVRAYQIADPSYVSVFEYSFLPFAGVWGYLLWSDVPGPVAILGIGCILVAGCAIILRGRKVAA</sequence>
<dbReference type="GO" id="GO:0016020">
    <property type="term" value="C:membrane"/>
    <property type="evidence" value="ECO:0007669"/>
    <property type="project" value="UniProtKB-SubCell"/>
</dbReference>
<proteinExistence type="inferred from homology"/>
<dbReference type="Pfam" id="PF00892">
    <property type="entry name" value="EamA"/>
    <property type="match status" value="1"/>
</dbReference>
<keyword evidence="5 6" id="KW-0472">Membrane</keyword>
<dbReference type="PANTHER" id="PTHR22911">
    <property type="entry name" value="ACYL-MALONYL CONDENSING ENZYME-RELATED"/>
    <property type="match status" value="1"/>
</dbReference>
<keyword evidence="4 6" id="KW-1133">Transmembrane helix</keyword>
<keyword evidence="3 6" id="KW-0812">Transmembrane</keyword>
<feature type="transmembrane region" description="Helical" evidence="6">
    <location>
        <begin position="150"/>
        <end position="168"/>
    </location>
</feature>
<evidence type="ECO:0000256" key="3">
    <source>
        <dbReference type="ARBA" id="ARBA00022692"/>
    </source>
</evidence>
<dbReference type="Proteomes" id="UP000006833">
    <property type="component" value="Chromosome"/>
</dbReference>
<dbReference type="HOGENOM" id="CLU_032828_2_3_5"/>
<feature type="domain" description="EamA" evidence="7">
    <location>
        <begin position="13"/>
        <end position="140"/>
    </location>
</feature>
<dbReference type="RefSeq" id="WP_012177512.1">
    <property type="nucleotide sequence ID" value="NC_009952.1"/>
</dbReference>
<feature type="transmembrane region" description="Helical" evidence="6">
    <location>
        <begin position="180"/>
        <end position="205"/>
    </location>
</feature>
<reference evidence="9" key="1">
    <citation type="journal article" date="2010" name="ISME J.">
        <title>The complete genome sequence of the algal symbiont Dinoroseobacter shibae: a hitchhiker's guide to life in the sea.</title>
        <authorList>
            <person name="Wagner-Dobler I."/>
            <person name="Ballhausen B."/>
            <person name="Berger M."/>
            <person name="Brinkhoff T."/>
            <person name="Buchholz I."/>
            <person name="Bunk B."/>
            <person name="Cypionka H."/>
            <person name="Daniel R."/>
            <person name="Drepper T."/>
            <person name="Gerdts G."/>
            <person name="Hahnke S."/>
            <person name="Han C."/>
            <person name="Jahn D."/>
            <person name="Kalhoefer D."/>
            <person name="Kiss H."/>
            <person name="Klenk H.P."/>
            <person name="Kyrpides N."/>
            <person name="Liebl W."/>
            <person name="Liesegang H."/>
            <person name="Meincke L."/>
            <person name="Pati A."/>
            <person name="Petersen J."/>
            <person name="Piekarski T."/>
            <person name="Pommerenke C."/>
            <person name="Pradella S."/>
            <person name="Pukall R."/>
            <person name="Rabus R."/>
            <person name="Stackebrandt E."/>
            <person name="Thole S."/>
            <person name="Thompson L."/>
            <person name="Tielen P."/>
            <person name="Tomasch J."/>
            <person name="von Jan M."/>
            <person name="Wanphrut N."/>
            <person name="Wichels A."/>
            <person name="Zech H."/>
            <person name="Simon M."/>
        </authorList>
    </citation>
    <scope>NUCLEOTIDE SEQUENCE [LARGE SCALE GENOMIC DNA]</scope>
    <source>
        <strain evidence="9">DSM 16493 / NCIMB 14021 / DFL 12</strain>
    </source>
</reference>
<comment type="subcellular location">
    <subcellularLocation>
        <location evidence="1">Membrane</location>
        <topology evidence="1">Multi-pass membrane protein</topology>
    </subcellularLocation>
</comment>
<dbReference type="eggNOG" id="COG0697">
    <property type="taxonomic scope" value="Bacteria"/>
</dbReference>
<evidence type="ECO:0000256" key="2">
    <source>
        <dbReference type="ARBA" id="ARBA00009853"/>
    </source>
</evidence>
<evidence type="ECO:0000313" key="9">
    <source>
        <dbReference type="Proteomes" id="UP000006833"/>
    </source>
</evidence>
<dbReference type="InterPro" id="IPR000620">
    <property type="entry name" value="EamA_dom"/>
</dbReference>
<comment type="similarity">
    <text evidence="2">Belongs to the drug/metabolite transporter (DMT) superfamily. 10 TMS drug/metabolite exporter (DME) (TC 2.A.7.3) family.</text>
</comment>
<keyword evidence="9" id="KW-1185">Reference proteome</keyword>
<evidence type="ECO:0000256" key="6">
    <source>
        <dbReference type="SAM" id="Phobius"/>
    </source>
</evidence>
<evidence type="ECO:0000259" key="7">
    <source>
        <dbReference type="Pfam" id="PF00892"/>
    </source>
</evidence>
<dbReference type="EMBL" id="CP000830">
    <property type="protein sequence ID" value="ABV92579.1"/>
    <property type="molecule type" value="Genomic_DNA"/>
</dbReference>
<dbReference type="InterPro" id="IPR037185">
    <property type="entry name" value="EmrE-like"/>
</dbReference>
<dbReference type="KEGG" id="dsh:Dshi_0834"/>
<protein>
    <recommendedName>
        <fullName evidence="7">EamA domain-containing protein</fullName>
    </recommendedName>
</protein>
<evidence type="ECO:0000256" key="1">
    <source>
        <dbReference type="ARBA" id="ARBA00004141"/>
    </source>
</evidence>
<feature type="transmembrane region" description="Helical" evidence="6">
    <location>
        <begin position="126"/>
        <end position="144"/>
    </location>
</feature>
<feature type="transmembrane region" description="Helical" evidence="6">
    <location>
        <begin position="280"/>
        <end position="298"/>
    </location>
</feature>
<dbReference type="AlphaFoldDB" id="A8LRC9"/>
<dbReference type="PANTHER" id="PTHR22911:SF6">
    <property type="entry name" value="SOLUTE CARRIER FAMILY 35 MEMBER G1"/>
    <property type="match status" value="1"/>
</dbReference>
<evidence type="ECO:0000256" key="4">
    <source>
        <dbReference type="ARBA" id="ARBA00022989"/>
    </source>
</evidence>
<organism evidence="8 9">
    <name type="scientific">Dinoroseobacter shibae (strain DSM 16493 / NCIMB 14021 / DFL 12)</name>
    <dbReference type="NCBI Taxonomy" id="398580"/>
    <lineage>
        <taxon>Bacteria</taxon>
        <taxon>Pseudomonadati</taxon>
        <taxon>Pseudomonadota</taxon>
        <taxon>Alphaproteobacteria</taxon>
        <taxon>Rhodobacterales</taxon>
        <taxon>Roseobacteraceae</taxon>
        <taxon>Dinoroseobacter</taxon>
    </lineage>
</organism>
<dbReference type="STRING" id="398580.Dshi_0834"/>
<dbReference type="OrthoDB" id="7855875at2"/>
<feature type="transmembrane region" description="Helical" evidence="6">
    <location>
        <begin position="37"/>
        <end position="56"/>
    </location>
</feature>
<gene>
    <name evidence="8" type="ordered locus">Dshi_0834</name>
</gene>
<feature type="transmembrane region" description="Helical" evidence="6">
    <location>
        <begin position="254"/>
        <end position="274"/>
    </location>
</feature>
<name>A8LRC9_DINSH</name>